<evidence type="ECO:0000313" key="4">
    <source>
        <dbReference type="Proteomes" id="UP000660454"/>
    </source>
</evidence>
<feature type="domain" description="Tyr recombinase" evidence="2">
    <location>
        <begin position="8"/>
        <end position="48"/>
    </location>
</feature>
<dbReference type="Gene3D" id="1.10.443.10">
    <property type="entry name" value="Intergrase catalytic core"/>
    <property type="match status" value="1"/>
</dbReference>
<accession>A0ABQ4H0Y8</accession>
<dbReference type="EMBL" id="BOOF01000074">
    <property type="protein sequence ID" value="GIH67355.1"/>
    <property type="molecule type" value="Genomic_DNA"/>
</dbReference>
<evidence type="ECO:0000259" key="2">
    <source>
        <dbReference type="Pfam" id="PF00589"/>
    </source>
</evidence>
<dbReference type="Proteomes" id="UP000660454">
    <property type="component" value="Unassembled WGS sequence"/>
</dbReference>
<gene>
    <name evidence="3" type="ORF">Msi02_81720</name>
</gene>
<name>A0ABQ4H0Y8_9ACTN</name>
<dbReference type="InterPro" id="IPR011010">
    <property type="entry name" value="DNA_brk_join_enz"/>
</dbReference>
<comment type="caution">
    <text evidence="3">The sequence shown here is derived from an EMBL/GenBank/DDBJ whole genome shotgun (WGS) entry which is preliminary data.</text>
</comment>
<dbReference type="SUPFAM" id="SSF56349">
    <property type="entry name" value="DNA breaking-rejoining enzymes"/>
    <property type="match status" value="1"/>
</dbReference>
<sequence length="84" mass="8967">MLADRGYLRHCYATWLISDGVPVNDVAGLLGHGQTSTTLNRYTHPSRERNSRARAVFADFSLTGSSGNEAVAVSTGLGGERSGR</sequence>
<dbReference type="Pfam" id="PF00589">
    <property type="entry name" value="Phage_integrase"/>
    <property type="match status" value="1"/>
</dbReference>
<keyword evidence="1" id="KW-0233">DNA recombination</keyword>
<organism evidence="3 4">
    <name type="scientific">Microbispora siamensis</name>
    <dbReference type="NCBI Taxonomy" id="564413"/>
    <lineage>
        <taxon>Bacteria</taxon>
        <taxon>Bacillati</taxon>
        <taxon>Actinomycetota</taxon>
        <taxon>Actinomycetes</taxon>
        <taxon>Streptosporangiales</taxon>
        <taxon>Streptosporangiaceae</taxon>
        <taxon>Microbispora</taxon>
    </lineage>
</organism>
<evidence type="ECO:0000256" key="1">
    <source>
        <dbReference type="ARBA" id="ARBA00023172"/>
    </source>
</evidence>
<dbReference type="InterPro" id="IPR002104">
    <property type="entry name" value="Integrase_catalytic"/>
</dbReference>
<evidence type="ECO:0000313" key="3">
    <source>
        <dbReference type="EMBL" id="GIH67355.1"/>
    </source>
</evidence>
<reference evidence="3 4" key="1">
    <citation type="submission" date="2021-01" db="EMBL/GenBank/DDBJ databases">
        <title>Whole genome shotgun sequence of Microbispora siamensis NBRC 104113.</title>
        <authorList>
            <person name="Komaki H."/>
            <person name="Tamura T."/>
        </authorList>
    </citation>
    <scope>NUCLEOTIDE SEQUENCE [LARGE SCALE GENOMIC DNA]</scope>
    <source>
        <strain evidence="3 4">NBRC 104113</strain>
    </source>
</reference>
<dbReference type="InterPro" id="IPR013762">
    <property type="entry name" value="Integrase-like_cat_sf"/>
</dbReference>
<protein>
    <recommendedName>
        <fullName evidence="2">Tyr recombinase domain-containing protein</fullName>
    </recommendedName>
</protein>
<proteinExistence type="predicted"/>
<keyword evidence="4" id="KW-1185">Reference proteome</keyword>